<dbReference type="AlphaFoldDB" id="A0A8J1UXD1"/>
<organism evidence="1 2">
    <name type="scientific">Owenia fusiformis</name>
    <name type="common">Polychaete worm</name>
    <dbReference type="NCBI Taxonomy" id="6347"/>
    <lineage>
        <taxon>Eukaryota</taxon>
        <taxon>Metazoa</taxon>
        <taxon>Spiralia</taxon>
        <taxon>Lophotrochozoa</taxon>
        <taxon>Annelida</taxon>
        <taxon>Polychaeta</taxon>
        <taxon>Sedentaria</taxon>
        <taxon>Canalipalpata</taxon>
        <taxon>Sabellida</taxon>
        <taxon>Oweniida</taxon>
        <taxon>Oweniidae</taxon>
        <taxon>Owenia</taxon>
    </lineage>
</organism>
<reference evidence="1" key="1">
    <citation type="submission" date="2022-03" db="EMBL/GenBank/DDBJ databases">
        <authorList>
            <person name="Martin C."/>
        </authorList>
    </citation>
    <scope>NUCLEOTIDE SEQUENCE</scope>
</reference>
<protein>
    <submittedName>
        <fullName evidence="1">Uncharacterized protein</fullName>
    </submittedName>
</protein>
<sequence length="179" mass="21071">VMDSYHAQSREEILDYARDNSGMSNEQFSLGLFSSLEKKYYWRVWFVLIYNPITGSNKNRMNVCGGHIFLRQNGRSIVVASKDKKQQEMDLNNAKRELQKFSLEVIRLHNNFEFLVEVYYNGQSRISNIYNAEEYFNKADKTSSCSFAVVEKDANVFYKASENRVAYREFFAFKLFMFG</sequence>
<proteinExistence type="predicted"/>
<accession>A0A8J1UXD1</accession>
<keyword evidence="2" id="KW-1185">Reference proteome</keyword>
<dbReference type="Proteomes" id="UP000749559">
    <property type="component" value="Unassembled WGS sequence"/>
</dbReference>
<evidence type="ECO:0000313" key="1">
    <source>
        <dbReference type="EMBL" id="CAH1802766.1"/>
    </source>
</evidence>
<gene>
    <name evidence="1" type="ORF">OFUS_LOCUS26413</name>
</gene>
<dbReference type="EMBL" id="CAIIXF020000071">
    <property type="protein sequence ID" value="CAH1802766.1"/>
    <property type="molecule type" value="Genomic_DNA"/>
</dbReference>
<dbReference type="OrthoDB" id="6060659at2759"/>
<evidence type="ECO:0000313" key="2">
    <source>
        <dbReference type="Proteomes" id="UP000749559"/>
    </source>
</evidence>
<comment type="caution">
    <text evidence="1">The sequence shown here is derived from an EMBL/GenBank/DDBJ whole genome shotgun (WGS) entry which is preliminary data.</text>
</comment>
<name>A0A8J1UXD1_OWEFU</name>
<feature type="non-terminal residue" evidence="1">
    <location>
        <position position="1"/>
    </location>
</feature>